<dbReference type="InterPro" id="IPR011990">
    <property type="entry name" value="TPR-like_helical_dom_sf"/>
</dbReference>
<dbReference type="GO" id="GO:0000184">
    <property type="term" value="P:nuclear-transcribed mRNA catabolic process, nonsense-mediated decay"/>
    <property type="evidence" value="ECO:0007669"/>
    <property type="project" value="TreeGrafter"/>
</dbReference>
<proteinExistence type="predicted"/>
<organism evidence="2 3">
    <name type="scientific">Brassica carinata</name>
    <name type="common">Ethiopian mustard</name>
    <name type="synonym">Abyssinian cabbage</name>
    <dbReference type="NCBI Taxonomy" id="52824"/>
    <lineage>
        <taxon>Eukaryota</taxon>
        <taxon>Viridiplantae</taxon>
        <taxon>Streptophyta</taxon>
        <taxon>Embryophyta</taxon>
        <taxon>Tracheophyta</taxon>
        <taxon>Spermatophyta</taxon>
        <taxon>Magnoliopsida</taxon>
        <taxon>eudicotyledons</taxon>
        <taxon>Gunneridae</taxon>
        <taxon>Pentapetalae</taxon>
        <taxon>rosids</taxon>
        <taxon>malvids</taxon>
        <taxon>Brassicales</taxon>
        <taxon>Brassicaceae</taxon>
        <taxon>Brassiceae</taxon>
        <taxon>Brassica</taxon>
    </lineage>
</organism>
<dbReference type="GO" id="GO:0042162">
    <property type="term" value="F:telomeric DNA binding"/>
    <property type="evidence" value="ECO:0007669"/>
    <property type="project" value="TreeGrafter"/>
</dbReference>
<dbReference type="GO" id="GO:0005697">
    <property type="term" value="C:telomerase holoenzyme complex"/>
    <property type="evidence" value="ECO:0007669"/>
    <property type="project" value="TreeGrafter"/>
</dbReference>
<dbReference type="GO" id="GO:0070034">
    <property type="term" value="F:telomerase RNA binding"/>
    <property type="evidence" value="ECO:0007669"/>
    <property type="project" value="TreeGrafter"/>
</dbReference>
<gene>
    <name evidence="2" type="ORF">Bca52824_047084</name>
</gene>
<dbReference type="Pfam" id="PF10373">
    <property type="entry name" value="EST1_DNA_bind"/>
    <property type="match status" value="1"/>
</dbReference>
<protein>
    <recommendedName>
        <fullName evidence="1">DNA/RNA-binding domain-containing protein</fullName>
    </recommendedName>
</protein>
<dbReference type="SUPFAM" id="SSF48452">
    <property type="entry name" value="TPR-like"/>
    <property type="match status" value="1"/>
</dbReference>
<dbReference type="Proteomes" id="UP000886595">
    <property type="component" value="Unassembled WGS sequence"/>
</dbReference>
<name>A0A8X7RFY6_BRACI</name>
<dbReference type="InterPro" id="IPR018834">
    <property type="entry name" value="DNA/RNA-bd_Est1-type"/>
</dbReference>
<accession>A0A8X7RFY6</accession>
<dbReference type="OrthoDB" id="69928at2759"/>
<evidence type="ECO:0000313" key="2">
    <source>
        <dbReference type="EMBL" id="KAG2287480.1"/>
    </source>
</evidence>
<dbReference type="EMBL" id="JAAMPC010000010">
    <property type="protein sequence ID" value="KAG2287480.1"/>
    <property type="molecule type" value="Genomic_DNA"/>
</dbReference>
<reference evidence="2 3" key="1">
    <citation type="submission" date="2020-02" db="EMBL/GenBank/DDBJ databases">
        <authorList>
            <person name="Ma Q."/>
            <person name="Huang Y."/>
            <person name="Song X."/>
            <person name="Pei D."/>
        </authorList>
    </citation>
    <scope>NUCLEOTIDE SEQUENCE [LARGE SCALE GENOMIC DNA]</scope>
    <source>
        <strain evidence="2">Sxm20200214</strain>
        <tissue evidence="2">Leaf</tissue>
    </source>
</reference>
<feature type="domain" description="DNA/RNA-binding" evidence="1">
    <location>
        <begin position="114"/>
        <end position="157"/>
    </location>
</feature>
<comment type="caution">
    <text evidence="2">The sequence shown here is derived from an EMBL/GenBank/DDBJ whole genome shotgun (WGS) entry which is preliminary data.</text>
</comment>
<dbReference type="PANTHER" id="PTHR15696:SF35">
    <property type="entry name" value="NONSENSE-MEDIATED MRNA DECAY FACTOR SMG7"/>
    <property type="match status" value="1"/>
</dbReference>
<dbReference type="InterPro" id="IPR045153">
    <property type="entry name" value="Est1/Ebs1-like"/>
</dbReference>
<dbReference type="PANTHER" id="PTHR15696">
    <property type="entry name" value="SMG-7 SUPPRESSOR WITH MORPHOLOGICAL EFFECT ON GENITALIA PROTEIN 7"/>
    <property type="match status" value="1"/>
</dbReference>
<evidence type="ECO:0000313" key="3">
    <source>
        <dbReference type="Proteomes" id="UP000886595"/>
    </source>
</evidence>
<sequence>MYIVRSLEYKDLRSDEQLQCGSECKGSFYTRPSCEAQAAYLFFRFLKGAFRNFLSEAAGFYPDMIFKMRSKYGLPLGYFSDDQESKNFADKDGRSWLKLYGEGGDSKNREYAAASGYYLKAASLLPASGNPHHQLVQIASYSGDEFAATYRYFRSSAWLWRVLSQRPVTT</sequence>
<dbReference type="AlphaFoldDB" id="A0A8X7RFY6"/>
<dbReference type="Gene3D" id="1.25.40.10">
    <property type="entry name" value="Tetratricopeptide repeat domain"/>
    <property type="match status" value="1"/>
</dbReference>
<keyword evidence="3" id="KW-1185">Reference proteome</keyword>
<evidence type="ECO:0000259" key="1">
    <source>
        <dbReference type="Pfam" id="PF10373"/>
    </source>
</evidence>